<dbReference type="Proteomes" id="UP000030361">
    <property type="component" value="Chromosome"/>
</dbReference>
<dbReference type="AlphaFoldDB" id="A0A1S6QI73"/>
<evidence type="ECO:0000256" key="4">
    <source>
        <dbReference type="SAM" id="Coils"/>
    </source>
</evidence>
<feature type="compositionally biased region" description="Polar residues" evidence="5">
    <location>
        <begin position="128"/>
        <end position="157"/>
    </location>
</feature>
<feature type="chain" id="PRO_5010569364" evidence="6">
    <location>
        <begin position="40"/>
        <end position="944"/>
    </location>
</feature>
<protein>
    <submittedName>
        <fullName evidence="8">Fibro-slime domain-containing protein</fullName>
    </submittedName>
</protein>
<name>A0A1S6QI73_9LACO</name>
<feature type="region of interest" description="Disordered" evidence="5">
    <location>
        <begin position="128"/>
        <end position="158"/>
    </location>
</feature>
<dbReference type="NCBIfam" id="TIGR02148">
    <property type="entry name" value="Fibro_Slime"/>
    <property type="match status" value="1"/>
</dbReference>
<dbReference type="PANTHER" id="PTHR31137">
    <property type="entry name" value="PROTEIN PSIB-RELATED-RELATED"/>
    <property type="match status" value="1"/>
</dbReference>
<feature type="region of interest" description="Disordered" evidence="5">
    <location>
        <begin position="56"/>
        <end position="116"/>
    </location>
</feature>
<organism evidence="8 9">
    <name type="scientific">Lentilactobacillus curieae</name>
    <dbReference type="NCBI Taxonomy" id="1138822"/>
    <lineage>
        <taxon>Bacteria</taxon>
        <taxon>Bacillati</taxon>
        <taxon>Bacillota</taxon>
        <taxon>Bacilli</taxon>
        <taxon>Lactobacillales</taxon>
        <taxon>Lactobacillaceae</taxon>
        <taxon>Lentilactobacillus</taxon>
    </lineage>
</organism>
<dbReference type="NCBIfam" id="TIGR03715">
    <property type="entry name" value="KxYKxGKxW"/>
    <property type="match status" value="1"/>
</dbReference>
<comment type="similarity">
    <text evidence="1">Belongs to the prespore-cell-inducing factor family.</text>
</comment>
<evidence type="ECO:0000259" key="7">
    <source>
        <dbReference type="PROSITE" id="PS51820"/>
    </source>
</evidence>
<keyword evidence="9" id="KW-1185">Reference proteome</keyword>
<dbReference type="InterPro" id="IPR051154">
    <property type="entry name" value="Prespore-cell_inducing_factor"/>
</dbReference>
<feature type="coiled-coil region" evidence="4">
    <location>
        <begin position="381"/>
        <end position="408"/>
    </location>
</feature>
<feature type="compositionally biased region" description="Polar residues" evidence="5">
    <location>
        <begin position="77"/>
        <end position="86"/>
    </location>
</feature>
<evidence type="ECO:0000313" key="9">
    <source>
        <dbReference type="Proteomes" id="UP000030361"/>
    </source>
</evidence>
<gene>
    <name evidence="8" type="ORF">PL11_004880</name>
</gene>
<keyword evidence="3" id="KW-0325">Glycoprotein</keyword>
<proteinExistence type="inferred from homology"/>
<dbReference type="Pfam" id="PF07691">
    <property type="entry name" value="PA14"/>
    <property type="match status" value="1"/>
</dbReference>
<dbReference type="OrthoDB" id="2272319at2"/>
<evidence type="ECO:0000256" key="5">
    <source>
        <dbReference type="SAM" id="MobiDB-lite"/>
    </source>
</evidence>
<feature type="compositionally biased region" description="Polar residues" evidence="5">
    <location>
        <begin position="93"/>
        <end position="112"/>
    </location>
</feature>
<accession>A0A1S6QI73</accession>
<evidence type="ECO:0000256" key="2">
    <source>
        <dbReference type="ARBA" id="ARBA00022729"/>
    </source>
</evidence>
<dbReference type="InterPro" id="IPR037524">
    <property type="entry name" value="PA14/GLEYA"/>
</dbReference>
<dbReference type="InterPro" id="IPR011874">
    <property type="entry name" value="Fibro_Slime"/>
</dbReference>
<dbReference type="Pfam" id="PF19258">
    <property type="entry name" value="KxYKxGKxW_sig"/>
    <property type="match status" value="1"/>
</dbReference>
<reference evidence="8 9" key="1">
    <citation type="journal article" date="2015" name="Genome Announc.">
        <title>Genome Sequence of Lactobacillus curieae CCTCC M 2011381T, a Novel Producer of Gamma-aminobutyric Acid.</title>
        <authorList>
            <person name="Wang Y."/>
            <person name="Wang Y."/>
            <person name="Lang C."/>
            <person name="Wei D."/>
            <person name="Xu P."/>
            <person name="Xie J."/>
        </authorList>
    </citation>
    <scope>NUCLEOTIDE SEQUENCE [LARGE SCALE GENOMIC DNA]</scope>
    <source>
        <strain evidence="8 9">CCTCC M 2011381</strain>
    </source>
</reference>
<dbReference type="EMBL" id="CP018906">
    <property type="protein sequence ID" value="AQW21306.1"/>
    <property type="molecule type" value="Genomic_DNA"/>
</dbReference>
<dbReference type="InterPro" id="IPR022263">
    <property type="entry name" value="KxYKxGKxW"/>
</dbReference>
<evidence type="ECO:0000313" key="8">
    <source>
        <dbReference type="EMBL" id="AQW21306.1"/>
    </source>
</evidence>
<evidence type="ECO:0000256" key="3">
    <source>
        <dbReference type="ARBA" id="ARBA00023180"/>
    </source>
</evidence>
<sequence>MKLKDNVAPSHFKMYKKGKNWVFGFAFISLLGSTMVAQASDNVKADKPVVYSVGSRDVPTKTTSTKKRPALAHKAVNQESQSSTGDSHAVTYQVDSRTTKPVSENQSAQQAVSKPAQVAKVIPNNTKTVSEQPASTVNQPVTSHRTTSITSSKTPATQAARYHVSSAVQKVARHTVTTTSKKYIPYSQVNKNDPTTEGRVFVKNANTSDGTTKYYEVLKDSKENSTTLKEITDETTLNEIAGAYANRVVKDYYLDEKQLKNYLNSSIKNPAIPVENWNGYKIVRSTGSVDDLVKELQKSDPTFSDANVIVTNQEFVPLTDVNSTDNSVEKYTYIEKNGKYYVYDETKGAFNEEPSSALSAKKGYLDKAKAAKAVRTNYMSNSDLEAFAKKYQDEIKDAVENSTDAAKKPKAMDETSGRYQVFVTTDEGTAKKESERNYIEVKTEDGKEGNAYKELFFAPGDAGYTTADKRTVAVVDGRYYEYNLKDGKFTEVTNKNEIAAIKRAQVAKKDTVADGKVKTSADPVFVQKLMPKSDANNQALQEAIKNGRNTVKGTDGQEYYIVKTSDPQAFNNGAFYQDSKAVRSTETPAIGKDEFGVLKTTNPGFNITVGDYTTQPDEGGHYYTGINGGHDLLFFKNWYSNNDTKTSPINISKAGATQGIVEKRLGDDGFPVLASGSNQSLAYLFDSDSSQYATKINLDPANANLFTTDGEGNYSFDSSKNYARLVNDKLIVYNQPAVYSDTQGRGQFLPLGDVKNVFSGDSLPTSAEDKSISLKAADPVNNKQARDEANDHYFGMSMSVDYTQPENGQINDKDSVFNFSGDDDFWLYIDGNLVLDIGGAHGVVGGSINFKTGNVTVDGAKNQNLDNILGGGWNTAGVDHKINIFYLERGNYESNLKMNFNLSIPEYYYATSADYATKMEKIYPVYIYGKNNSFGVINQVVAGV</sequence>
<evidence type="ECO:0000256" key="1">
    <source>
        <dbReference type="ARBA" id="ARBA00008709"/>
    </source>
</evidence>
<dbReference type="KEGG" id="lcu:PL11_004880"/>
<dbReference type="RefSeq" id="WP_035167758.1">
    <property type="nucleotide sequence ID" value="NZ_CP018906.1"/>
</dbReference>
<evidence type="ECO:0000256" key="6">
    <source>
        <dbReference type="SAM" id="SignalP"/>
    </source>
</evidence>
<dbReference type="eggNOG" id="COG4932">
    <property type="taxonomic scope" value="Bacteria"/>
</dbReference>
<dbReference type="GO" id="GO:0005576">
    <property type="term" value="C:extracellular region"/>
    <property type="evidence" value="ECO:0007669"/>
    <property type="project" value="TreeGrafter"/>
</dbReference>
<keyword evidence="4" id="KW-0175">Coiled coil</keyword>
<keyword evidence="2 6" id="KW-0732">Signal</keyword>
<dbReference type="PROSITE" id="PS51820">
    <property type="entry name" value="PA14"/>
    <property type="match status" value="1"/>
</dbReference>
<feature type="domain" description="PA14" evidence="7">
    <location>
        <begin position="743"/>
        <end position="917"/>
    </location>
</feature>
<dbReference type="InterPro" id="IPR011658">
    <property type="entry name" value="PA14_dom"/>
</dbReference>
<feature type="signal peptide" evidence="6">
    <location>
        <begin position="1"/>
        <end position="39"/>
    </location>
</feature>